<dbReference type="EMBL" id="CP011390">
    <property type="protein sequence ID" value="ANE52921.1"/>
    <property type="molecule type" value="Genomic_DNA"/>
</dbReference>
<protein>
    <recommendedName>
        <fullName evidence="2">Peptidase MA-like domain-containing protein</fullName>
    </recommendedName>
</protein>
<dbReference type="InterPro" id="IPR039568">
    <property type="entry name" value="Peptidase_MA-like_dom"/>
</dbReference>
<dbReference type="STRING" id="1492898.SY85_23015"/>
<dbReference type="Pfam" id="PF07676">
    <property type="entry name" value="PD40"/>
    <property type="match status" value="5"/>
</dbReference>
<dbReference type="InterPro" id="IPR011659">
    <property type="entry name" value="WD40"/>
</dbReference>
<dbReference type="InterPro" id="IPR011042">
    <property type="entry name" value="6-blade_b-propeller_TolB-like"/>
</dbReference>
<gene>
    <name evidence="3" type="ORF">SY85_23015</name>
</gene>
<dbReference type="PANTHER" id="PTHR36842:SF1">
    <property type="entry name" value="PROTEIN TOLB"/>
    <property type="match status" value="1"/>
</dbReference>
<dbReference type="OrthoDB" id="9812921at2"/>
<proteinExistence type="inferred from homology"/>
<dbReference type="PANTHER" id="PTHR36842">
    <property type="entry name" value="PROTEIN TOLB HOMOLOG"/>
    <property type="match status" value="1"/>
</dbReference>
<dbReference type="SUPFAM" id="SSF69304">
    <property type="entry name" value="Tricorn protease N-terminal domain"/>
    <property type="match status" value="1"/>
</dbReference>
<dbReference type="KEGG" id="fla:SY85_23015"/>
<organism evidence="3 4">
    <name type="scientific">Flavisolibacter tropicus</name>
    <dbReference type="NCBI Taxonomy" id="1492898"/>
    <lineage>
        <taxon>Bacteria</taxon>
        <taxon>Pseudomonadati</taxon>
        <taxon>Bacteroidota</taxon>
        <taxon>Chitinophagia</taxon>
        <taxon>Chitinophagales</taxon>
        <taxon>Chitinophagaceae</taxon>
        <taxon>Flavisolibacter</taxon>
    </lineage>
</organism>
<keyword evidence="4" id="KW-1185">Reference proteome</keyword>
<accession>A0A172U0P2</accession>
<name>A0A172U0P2_9BACT</name>
<comment type="similarity">
    <text evidence="1">Belongs to the TolB family.</text>
</comment>
<reference evidence="3 4" key="2">
    <citation type="journal article" date="2016" name="Int. J. Syst. Evol. Microbiol.">
        <title>Flavisolibacter tropicus sp. nov., isolated from tropical soil.</title>
        <authorList>
            <person name="Lee J.J."/>
            <person name="Kang M.S."/>
            <person name="Kim G.S."/>
            <person name="Lee C.S."/>
            <person name="Lim S."/>
            <person name="Lee J."/>
            <person name="Roh S.H."/>
            <person name="Kang H."/>
            <person name="Ha J.M."/>
            <person name="Bae S."/>
            <person name="Jung H.Y."/>
            <person name="Kim M.K."/>
        </authorList>
    </citation>
    <scope>NUCLEOTIDE SEQUENCE [LARGE SCALE GENOMIC DNA]</scope>
    <source>
        <strain evidence="3 4">LCS9</strain>
    </source>
</reference>
<evidence type="ECO:0000259" key="2">
    <source>
        <dbReference type="Pfam" id="PF13485"/>
    </source>
</evidence>
<evidence type="ECO:0000256" key="1">
    <source>
        <dbReference type="ARBA" id="ARBA00009820"/>
    </source>
</evidence>
<dbReference type="Gene3D" id="2.120.10.30">
    <property type="entry name" value="TolB, C-terminal domain"/>
    <property type="match status" value="2"/>
</dbReference>
<evidence type="ECO:0000313" key="4">
    <source>
        <dbReference type="Proteomes" id="UP000077177"/>
    </source>
</evidence>
<dbReference type="PATRIC" id="fig|1492898.3.peg.4993"/>
<dbReference type="AlphaFoldDB" id="A0A172U0P2"/>
<dbReference type="Pfam" id="PF13485">
    <property type="entry name" value="Peptidase_MA_2"/>
    <property type="match status" value="1"/>
</dbReference>
<feature type="domain" description="Peptidase MA-like" evidence="2">
    <location>
        <begin position="93"/>
        <end position="272"/>
    </location>
</feature>
<dbReference type="RefSeq" id="WP_066408234.1">
    <property type="nucleotide sequence ID" value="NZ_CP011390.1"/>
</dbReference>
<evidence type="ECO:0000313" key="3">
    <source>
        <dbReference type="EMBL" id="ANE52921.1"/>
    </source>
</evidence>
<sequence length="1025" mass="114888">MQSRFWRTIFPLYKYLLVVLAFSYSLPVKAQYFGRNKVNYRRFEFQVLQSPHFEIYHYLNNVASRNRIAQASEQWYRIHQTIFKDSFELRNPLLIYNTHAEFQQTRAIEGQIGVATGGVTEALKNRVVMPFMESNAQTDHVLGHELVHAFQYHLIQDTLTLNAVNNIPLWMVEGLAEYMSTGPIDAHTAIWLRNGVATNKLPTLKDLTNRPDEYFPYRWGQAFWTYTTGVYGDSIIRRLFIQTAKSGYEQAIKNLFKIDEKEFSKRWKTAITNAYAPLLANTQAPPGNELIQKKNAGELNIVPALSPDGKRIAFWTEKSLFNIDLFVADAETGKNLKRITTNTFGSHIDEYSSYESSVAWSPDSRQIAFVAFAKGRNSLVIADVSSGKMVREIFVPGVSAISNPTWSPDGNTIVMTGLVEGQGDLYAYDLKASKVRQLTKDSYSDMQPSYSPDGKWIVFATDAQSIGDKYLQHRFWHNLALLNVQTGAVTNLDIFNGANNLNPIFGADNNIIYFLSDRDGFRNMYSYNLATHQLLQRTNLFTGITGITMFSPAISAARQVDRITYNHYTGDNYNIFSVHSSDLIRIEVNAGDVDSTAATLPPFNRVGTDIVKNNIENTPFGLVDVRSLDQVPFKPKFQLDYVGSTGVGVTTGRFGGGLAGGVNGIFSDILGNNQLYGAISLNGEIYDVAAQFAYLNRTSRIQWGISISHIPYLSGGQTVFLDTITNHSNDTVSVYNYALDLLRTFEDQVLAFAIHPFSQTSRLEVGASFARYYYRLDRYSDFYDAATGAYVGNDKERLETPSGFNLAQGYFAFVGDNANFGVAAPLTGHRFRVEVAQYLGEVTQSNLTADYRRYFRLAPITLATRNMYIGRFGRDAASGIIPPLYLGYANLIHGYNALDFTDQNANVNKQPLSINDLIGSQLYVANAELRLPFTGPERLARIKSRFFLSDLNLFTDGGVAWGNYEGFYNSTGGRDFADSKIILSSGVSLRVNVLGYLVLEPFFAIPWQNGGFKNGNFGLNLLPGW</sequence>
<reference evidence="4" key="1">
    <citation type="submission" date="2015-01" db="EMBL/GenBank/DDBJ databases">
        <title>Flavisolibacter sp./LCS9/ whole genome sequencing.</title>
        <authorList>
            <person name="Kim M.K."/>
            <person name="Srinivasan S."/>
            <person name="Lee J.-J."/>
        </authorList>
    </citation>
    <scope>NUCLEOTIDE SEQUENCE [LARGE SCALE GENOMIC DNA]</scope>
    <source>
        <strain evidence="4">LCS9</strain>
    </source>
</reference>
<dbReference type="Proteomes" id="UP000077177">
    <property type="component" value="Chromosome"/>
</dbReference>